<dbReference type="PRINTS" id="PR00369">
    <property type="entry name" value="FLAVODOXIN"/>
</dbReference>
<dbReference type="InterPro" id="IPR028879">
    <property type="entry name" value="NDOR1"/>
</dbReference>
<keyword evidence="13" id="KW-1185">Reference proteome</keyword>
<feature type="binding site" evidence="10">
    <location>
        <position position="588"/>
    </location>
    <ligand>
        <name>FAD</name>
        <dbReference type="ChEBI" id="CHEBI:57692"/>
    </ligand>
</feature>
<feature type="binding site" evidence="10">
    <location>
        <begin position="514"/>
        <end position="518"/>
    </location>
    <ligand>
        <name>NADP(+)</name>
        <dbReference type="ChEBI" id="CHEBI:58349"/>
    </ligand>
</feature>
<evidence type="ECO:0000256" key="5">
    <source>
        <dbReference type="ARBA" id="ARBA00022630"/>
    </source>
</evidence>
<keyword evidence="7 10" id="KW-0274">FAD</keyword>
<dbReference type="InterPro" id="IPR003097">
    <property type="entry name" value="CysJ-like_FAD-binding"/>
</dbReference>
<dbReference type="GO" id="GO:0005634">
    <property type="term" value="C:nucleus"/>
    <property type="evidence" value="ECO:0007669"/>
    <property type="project" value="UniProtKB-ARBA"/>
</dbReference>
<dbReference type="FunFam" id="3.40.50.80:FF:000030">
    <property type="entry name" value="NADPH-dependent diflavin oxidoreductase 1"/>
    <property type="match status" value="1"/>
</dbReference>
<dbReference type="InterPro" id="IPR039261">
    <property type="entry name" value="FNR_nucleotide-bd"/>
</dbReference>
<comment type="cofactor">
    <cofactor evidence="2 10">
        <name>FAD</name>
        <dbReference type="ChEBI" id="CHEBI:57692"/>
    </cofactor>
</comment>
<keyword evidence="8 10" id="KW-0521">NADP</keyword>
<evidence type="ECO:0000256" key="7">
    <source>
        <dbReference type="ARBA" id="ARBA00022827"/>
    </source>
</evidence>
<evidence type="ECO:0000313" key="13">
    <source>
        <dbReference type="Proteomes" id="UP000695007"/>
    </source>
</evidence>
<dbReference type="GO" id="GO:0050661">
    <property type="term" value="F:NADP binding"/>
    <property type="evidence" value="ECO:0007669"/>
    <property type="project" value="UniProtKB-UniRule"/>
</dbReference>
<dbReference type="PRINTS" id="PR00371">
    <property type="entry name" value="FPNCR"/>
</dbReference>
<feature type="domain" description="FAD-binding FR-type" evidence="12">
    <location>
        <begin position="201"/>
        <end position="439"/>
    </location>
</feature>
<proteinExistence type="inferred from homology"/>
<evidence type="ECO:0000259" key="11">
    <source>
        <dbReference type="PROSITE" id="PS50902"/>
    </source>
</evidence>
<dbReference type="Gene3D" id="1.20.990.10">
    <property type="entry name" value="NADPH-cytochrome p450 Reductase, Chain A, domain 3"/>
    <property type="match status" value="1"/>
</dbReference>
<dbReference type="SUPFAM" id="SSF52343">
    <property type="entry name" value="Ferredoxin reductase-like, C-terminal NADP-linked domain"/>
    <property type="match status" value="1"/>
</dbReference>
<dbReference type="PANTHER" id="PTHR19384">
    <property type="entry name" value="NITRIC OXIDE SYNTHASE-RELATED"/>
    <property type="match status" value="1"/>
</dbReference>
<dbReference type="InterPro" id="IPR023173">
    <property type="entry name" value="NADPH_Cyt_P450_Rdtase_alpha"/>
</dbReference>
<evidence type="ECO:0000259" key="12">
    <source>
        <dbReference type="PROSITE" id="PS51384"/>
    </source>
</evidence>
<dbReference type="Gene3D" id="3.40.50.360">
    <property type="match status" value="1"/>
</dbReference>
<comment type="catalytic activity">
    <reaction evidence="10">
        <text>2 oxidized [2Fe-2S]-[protein] + NADPH = 2 reduced [2Fe-2S]-[protein] + NADP(+) + H(+)</text>
        <dbReference type="Rhea" id="RHEA:67716"/>
        <dbReference type="Rhea" id="RHEA-COMP:17327"/>
        <dbReference type="Rhea" id="RHEA-COMP:17328"/>
        <dbReference type="ChEBI" id="CHEBI:15378"/>
        <dbReference type="ChEBI" id="CHEBI:33737"/>
        <dbReference type="ChEBI" id="CHEBI:33738"/>
        <dbReference type="ChEBI" id="CHEBI:57783"/>
        <dbReference type="ChEBI" id="CHEBI:58349"/>
    </reaction>
</comment>
<dbReference type="PANTHER" id="PTHR19384:SF10">
    <property type="entry name" value="NADPH-DEPENDENT DIFLAVIN OXIDOREDUCTASE 1"/>
    <property type="match status" value="1"/>
</dbReference>
<dbReference type="Pfam" id="PF00258">
    <property type="entry name" value="Flavodoxin_1"/>
    <property type="match status" value="1"/>
</dbReference>
<comment type="function">
    <text evidence="10">NADPH-dependent reductase which is a central component of the cytosolic iron-sulfur (Fe-S) protein assembly (CIA) machinery. Transfers electrons from NADPH via its FAD and FMN prosthetic groups to the [2Fe-2S] cluster of the anamorsin/DRE2 homolog, another key component of the CIA machinery. In turn, this reduced cluster provides electrons for assembly of cytosolic iron-sulfur cluster proteins.</text>
</comment>
<comment type="similarity">
    <text evidence="10">In the N-terminal section; belongs to the flavodoxin family.</text>
</comment>
<protein>
    <recommendedName>
        <fullName evidence="10">NADPH-dependent diflavin oxidoreductase 1</fullName>
        <ecNumber evidence="10">1.18.1.-</ecNumber>
    </recommendedName>
    <alternativeName>
        <fullName evidence="10">NADPH-dependent FMN and FAD-containing oxidoreductase</fullName>
    </alternativeName>
</protein>
<feature type="binding site" evidence="10">
    <location>
        <begin position="508"/>
        <end position="509"/>
    </location>
    <ligand>
        <name>NADP(+)</name>
        <dbReference type="ChEBI" id="CHEBI:58349"/>
    </ligand>
</feature>
<dbReference type="GO" id="GO:0005829">
    <property type="term" value="C:cytosol"/>
    <property type="evidence" value="ECO:0007669"/>
    <property type="project" value="TreeGrafter"/>
</dbReference>
<comment type="similarity">
    <text evidence="10">In the C-terminal section; belongs to the flavoprotein pyridine nucleotide cytochrome reductase family.</text>
</comment>
<dbReference type="KEGG" id="csol:105368286"/>
<dbReference type="Pfam" id="PF00667">
    <property type="entry name" value="FAD_binding_1"/>
    <property type="match status" value="1"/>
</dbReference>
<evidence type="ECO:0000256" key="2">
    <source>
        <dbReference type="ARBA" id="ARBA00001974"/>
    </source>
</evidence>
<reference evidence="14" key="1">
    <citation type="submission" date="2025-08" db="UniProtKB">
        <authorList>
            <consortium name="RefSeq"/>
        </authorList>
    </citation>
    <scope>IDENTIFICATION</scope>
</reference>
<dbReference type="PROSITE" id="PS50902">
    <property type="entry name" value="FLAVODOXIN_LIKE"/>
    <property type="match status" value="1"/>
</dbReference>
<dbReference type="InterPro" id="IPR008254">
    <property type="entry name" value="Flavodoxin/NO_synth"/>
</dbReference>
<evidence type="ECO:0000256" key="4">
    <source>
        <dbReference type="ARBA" id="ARBA00022490"/>
    </source>
</evidence>
<evidence type="ECO:0000256" key="6">
    <source>
        <dbReference type="ARBA" id="ARBA00022643"/>
    </source>
</evidence>
<dbReference type="GeneID" id="105368286"/>
<sequence length="588" mass="67700">MSEPKITILYGSETGTAQDIAEQIWKTSKRINLKSSVDAMDDYKIEHIQNESIIIFIVSTAGQGDTPINMKNFWKFFLRKSLPTNFLSSVKFSVLGLGDSSFEKFNFAAKKLNKRLLQLGATELVPIGLADDQHDLGIDAVFGSWLEDVFSEICQQYNLSSQSILTDHEIVERFNVNILTNEAVPDNSENDIYLYETQINDALITGTVIDNIRTTTTDHFQDVKLIKFKVPEINYLPGDIIYIKAKNSDEQVNKFFNILNNNGVNIDPNMVIQVSEKEIKLPTVLKPKLTLKQIVQQYWDLNFKPKRSTMQILAQISENELEKEKLFEFTTSAGQEDLFNYINRPRRNIIEVMNDFPHTTSKLNVKLLFEIMSPIKPRAFSIASSSKYTKDEIHLLVAIVRYKTKLSEPRFGLCSNWLATLKSGDEAIFWIQKGTFKFNYRKPMILVGPGTGIAPFRSLLLDKAIVDGDLSSCLVFFGCRNKEKDYHCKEDFSLLTDKFNLKLYCAFSRDQPDKIYVQHMIRQQNKICWDFLQNDGNIYLAGNCKNMPNAVREEFVNVIKNFSELDKDKAENYIRMLEKSDKYQTETW</sequence>
<dbReference type="Pfam" id="PF00175">
    <property type="entry name" value="NAD_binding_1"/>
    <property type="match status" value="1"/>
</dbReference>
<feature type="binding site" evidence="10">
    <location>
        <position position="451"/>
    </location>
    <ligand>
        <name>NADP(+)</name>
        <dbReference type="ChEBI" id="CHEBI:58349"/>
    </ligand>
</feature>
<evidence type="ECO:0000256" key="10">
    <source>
        <dbReference type="HAMAP-Rule" id="MF_03178"/>
    </source>
</evidence>
<dbReference type="InterPro" id="IPR001433">
    <property type="entry name" value="OxRdtase_FAD/NAD-bd"/>
</dbReference>
<accession>A0AAJ6YW77</accession>
<organism evidence="13 14">
    <name type="scientific">Ceratosolen solmsi marchali</name>
    <dbReference type="NCBI Taxonomy" id="326594"/>
    <lineage>
        <taxon>Eukaryota</taxon>
        <taxon>Metazoa</taxon>
        <taxon>Ecdysozoa</taxon>
        <taxon>Arthropoda</taxon>
        <taxon>Hexapoda</taxon>
        <taxon>Insecta</taxon>
        <taxon>Pterygota</taxon>
        <taxon>Neoptera</taxon>
        <taxon>Endopterygota</taxon>
        <taxon>Hymenoptera</taxon>
        <taxon>Apocrita</taxon>
        <taxon>Proctotrupomorpha</taxon>
        <taxon>Chalcidoidea</taxon>
        <taxon>Agaonidae</taxon>
        <taxon>Agaoninae</taxon>
        <taxon>Ceratosolen</taxon>
    </lineage>
</organism>
<feature type="binding site" evidence="10">
    <location>
        <begin position="412"/>
        <end position="415"/>
    </location>
    <ligand>
        <name>FAD</name>
        <dbReference type="ChEBI" id="CHEBI:57692"/>
    </ligand>
</feature>
<feature type="binding site" evidence="10">
    <location>
        <begin position="12"/>
        <end position="17"/>
    </location>
    <ligand>
        <name>FMN</name>
        <dbReference type="ChEBI" id="CHEBI:58210"/>
    </ligand>
</feature>
<dbReference type="HAMAP" id="MF_03178">
    <property type="entry name" value="NDOR1"/>
    <property type="match status" value="1"/>
</dbReference>
<dbReference type="PROSITE" id="PS51384">
    <property type="entry name" value="FAD_FR"/>
    <property type="match status" value="1"/>
</dbReference>
<feature type="binding site" evidence="10">
    <location>
        <begin position="378"/>
        <end position="381"/>
    </location>
    <ligand>
        <name>FAD</name>
        <dbReference type="ChEBI" id="CHEBI:57692"/>
    </ligand>
</feature>
<name>A0AAJ6YW77_9HYME</name>
<feature type="binding site" evidence="10">
    <location>
        <begin position="59"/>
        <end position="62"/>
    </location>
    <ligand>
        <name>FMN</name>
        <dbReference type="ChEBI" id="CHEBI:58210"/>
    </ligand>
</feature>
<comment type="subcellular location">
    <subcellularLocation>
        <location evidence="3 10">Cytoplasm</location>
    </subcellularLocation>
</comment>
<dbReference type="InterPro" id="IPR001094">
    <property type="entry name" value="Flavdoxin-like"/>
</dbReference>
<dbReference type="GO" id="GO:0010181">
    <property type="term" value="F:FMN binding"/>
    <property type="evidence" value="ECO:0007669"/>
    <property type="project" value="UniProtKB-UniRule"/>
</dbReference>
<dbReference type="Gene3D" id="3.40.50.80">
    <property type="entry name" value="Nucleotide-binding domain of ferredoxin-NADP reductase (FNR) module"/>
    <property type="match status" value="1"/>
</dbReference>
<dbReference type="GO" id="GO:0050660">
    <property type="term" value="F:flavin adenine dinucleotide binding"/>
    <property type="evidence" value="ECO:0007669"/>
    <property type="project" value="UniProtKB-UniRule"/>
</dbReference>
<keyword evidence="4 10" id="KW-0963">Cytoplasm</keyword>
<evidence type="ECO:0000256" key="9">
    <source>
        <dbReference type="ARBA" id="ARBA00023002"/>
    </source>
</evidence>
<feature type="binding site" evidence="10">
    <location>
        <position position="346"/>
    </location>
    <ligand>
        <name>FAD</name>
        <dbReference type="ChEBI" id="CHEBI:57692"/>
    </ligand>
</feature>
<dbReference type="RefSeq" id="XP_011505577.1">
    <property type="nucleotide sequence ID" value="XM_011507275.1"/>
</dbReference>
<keyword evidence="9 10" id="KW-0560">Oxidoreductase</keyword>
<feature type="domain" description="Flavodoxin-like" evidence="11">
    <location>
        <begin position="6"/>
        <end position="150"/>
    </location>
</feature>
<comment type="caution">
    <text evidence="10">Lacks conserved residue(s) required for the propagation of feature annotation.</text>
</comment>
<gene>
    <name evidence="14" type="primary">LOC105368286</name>
</gene>
<dbReference type="InterPro" id="IPR029039">
    <property type="entry name" value="Flavoprotein-like_sf"/>
</dbReference>
<keyword evidence="5 10" id="KW-0285">Flavoprotein</keyword>
<comment type="similarity">
    <text evidence="10">Belongs to the NADPH-dependent diflavin oxidoreductase NDOR1 family.</text>
</comment>
<dbReference type="AlphaFoldDB" id="A0AAJ6YW77"/>
<dbReference type="Proteomes" id="UP000695007">
    <property type="component" value="Unplaced"/>
</dbReference>
<evidence type="ECO:0000256" key="1">
    <source>
        <dbReference type="ARBA" id="ARBA00001917"/>
    </source>
</evidence>
<dbReference type="GO" id="GO:0016226">
    <property type="term" value="P:iron-sulfur cluster assembly"/>
    <property type="evidence" value="ECO:0007669"/>
    <property type="project" value="UniProtKB-UniRule"/>
</dbReference>
<evidence type="ECO:0000313" key="14">
    <source>
        <dbReference type="RefSeq" id="XP_011505577.1"/>
    </source>
</evidence>
<comment type="cofactor">
    <cofactor evidence="1 10">
        <name>FMN</name>
        <dbReference type="ChEBI" id="CHEBI:58210"/>
    </cofactor>
</comment>
<feature type="binding site" evidence="10">
    <location>
        <position position="132"/>
    </location>
    <ligand>
        <name>FMN</name>
        <dbReference type="ChEBI" id="CHEBI:58210"/>
    </ligand>
</feature>
<dbReference type="EC" id="1.18.1.-" evidence="10"/>
<dbReference type="InterPro" id="IPR017938">
    <property type="entry name" value="Riboflavin_synthase-like_b-brl"/>
</dbReference>
<evidence type="ECO:0000256" key="8">
    <source>
        <dbReference type="ARBA" id="ARBA00022857"/>
    </source>
</evidence>
<dbReference type="GO" id="GO:0160246">
    <property type="term" value="F:NADPH-iron-sulfur [2Fe-2S] protein oxidoreductase activity"/>
    <property type="evidence" value="ECO:0007669"/>
    <property type="project" value="InterPro"/>
</dbReference>
<keyword evidence="6 10" id="KW-0288">FMN</keyword>
<dbReference type="InterPro" id="IPR017927">
    <property type="entry name" value="FAD-bd_FR_type"/>
</dbReference>
<dbReference type="SUPFAM" id="SSF63380">
    <property type="entry name" value="Riboflavin synthase domain-like"/>
    <property type="match status" value="1"/>
</dbReference>
<dbReference type="InterPro" id="IPR001709">
    <property type="entry name" value="Flavoprot_Pyr_Nucl_cyt_Rdtase"/>
</dbReference>
<dbReference type="Gene3D" id="2.40.30.10">
    <property type="entry name" value="Translation factors"/>
    <property type="match status" value="1"/>
</dbReference>
<evidence type="ECO:0000256" key="3">
    <source>
        <dbReference type="ARBA" id="ARBA00004496"/>
    </source>
</evidence>
<dbReference type="GO" id="GO:0016651">
    <property type="term" value="F:oxidoreductase activity, acting on NAD(P)H"/>
    <property type="evidence" value="ECO:0007669"/>
    <property type="project" value="UniProtKB-UniRule"/>
</dbReference>
<dbReference type="FunFam" id="3.40.50.360:FF:000015">
    <property type="entry name" value="NADPH-dependent diflavin oxidoreductase 1"/>
    <property type="match status" value="1"/>
</dbReference>
<dbReference type="SUPFAM" id="SSF52218">
    <property type="entry name" value="Flavoproteins"/>
    <property type="match status" value="1"/>
</dbReference>